<feature type="compositionally biased region" description="Low complexity" evidence="11">
    <location>
        <begin position="62"/>
        <end position="79"/>
    </location>
</feature>
<dbReference type="GO" id="GO:0015344">
    <property type="term" value="F:siderophore uptake transmembrane transporter activity"/>
    <property type="evidence" value="ECO:0007669"/>
    <property type="project" value="TreeGrafter"/>
</dbReference>
<dbReference type="Pfam" id="PF00593">
    <property type="entry name" value="TonB_dep_Rec_b-barrel"/>
    <property type="match status" value="1"/>
</dbReference>
<geneLocation type="plasmid" evidence="14 15">
    <name>p5</name>
</geneLocation>
<dbReference type="NCBIfam" id="TIGR01785">
    <property type="entry name" value="TonB-hemin"/>
    <property type="match status" value="1"/>
</dbReference>
<dbReference type="CDD" id="cd01347">
    <property type="entry name" value="ligand_gated_channel"/>
    <property type="match status" value="1"/>
</dbReference>
<keyword evidence="14" id="KW-0675">Receptor</keyword>
<dbReference type="PANTHER" id="PTHR30069:SF41">
    <property type="entry name" value="HEME_HEMOPEXIN UTILIZATION PROTEIN C"/>
    <property type="match status" value="1"/>
</dbReference>
<keyword evidence="7 9" id="KW-0472">Membrane</keyword>
<evidence type="ECO:0000313" key="14">
    <source>
        <dbReference type="EMBL" id="QWK93188.1"/>
    </source>
</evidence>
<sequence>MPRTSPPAPADRSLLPALILPVLILSPLLAPMARAEEPVQQEPVQEVVMEAIILRNARDEAPTATNPTATSTTETGAQPRGLDSLLRDMAGVTTQGGSAAEAETAVNIRGLQDHGRVAVTLDGARQNFARAGHGANGSFALDPEMLRSATVTRGPGAATGAIAGAVALRSVSAEDLIPAGETQGGELRLRYGRLSRSPTLHAAWASQLGADADLTFAATRSETGDYRDGDGNLVPAGQRSQSGLLKFGWRPDADHSLTLSGSLLDRSYITGRQTSVPRDTDLRSGMLVLDHVYDPDSDLLALQTTLYRSGMELDQTSLDTSLTPTGESRAYRTETTGLRVQNHALFDLGATAHELTLGLEAFEDKVTTRDSAQASLTPSGQRRVWGLSATDRIELGDSTLSFGLAAEGYSLRSAAGGNSGTSLSPRLALDQPLSDTLTLHLALAQGYRPPALSESLVDGSHPEPADFAVRPNPNLKGERATSAELGLSYSGDSLLAEGDQLTARATLFRNTVSDYIGMVWVGSVFTGYYQYQNINRVRIEGLELEADYERDGLFATVSAQHLRGIDLDTGAELSRVAPDRLVLTAGLRRGADDEIGARLTTVAAKTAGDLSAGSWTTLDLFLTRPLGDSALLALSVNNVLNDTYTPHLETQPAPGLNMQASLSIRF</sequence>
<evidence type="ECO:0000256" key="2">
    <source>
        <dbReference type="ARBA" id="ARBA00009810"/>
    </source>
</evidence>
<comment type="similarity">
    <text evidence="2 9 10">Belongs to the TonB-dependent receptor family.</text>
</comment>
<protein>
    <submittedName>
        <fullName evidence="14">TonB-dependent receptor</fullName>
    </submittedName>
</protein>
<dbReference type="InterPro" id="IPR036942">
    <property type="entry name" value="Beta-barrel_TonB_sf"/>
</dbReference>
<dbReference type="Gene3D" id="2.40.170.20">
    <property type="entry name" value="TonB-dependent receptor, beta-barrel domain"/>
    <property type="match status" value="1"/>
</dbReference>
<dbReference type="SUPFAM" id="SSF56935">
    <property type="entry name" value="Porins"/>
    <property type="match status" value="1"/>
</dbReference>
<evidence type="ECO:0000256" key="11">
    <source>
        <dbReference type="SAM" id="MobiDB-lite"/>
    </source>
</evidence>
<dbReference type="InterPro" id="IPR039426">
    <property type="entry name" value="TonB-dep_rcpt-like"/>
</dbReference>
<accession>A0A975S4L4</accession>
<evidence type="ECO:0000256" key="7">
    <source>
        <dbReference type="ARBA" id="ARBA00023136"/>
    </source>
</evidence>
<evidence type="ECO:0000256" key="3">
    <source>
        <dbReference type="ARBA" id="ARBA00022448"/>
    </source>
</evidence>
<dbReference type="PANTHER" id="PTHR30069">
    <property type="entry name" value="TONB-DEPENDENT OUTER MEMBRANE RECEPTOR"/>
    <property type="match status" value="1"/>
</dbReference>
<keyword evidence="5 9" id="KW-0812">Transmembrane</keyword>
<evidence type="ECO:0000256" key="1">
    <source>
        <dbReference type="ARBA" id="ARBA00004571"/>
    </source>
</evidence>
<keyword evidence="3 9" id="KW-0813">Transport</keyword>
<dbReference type="InterPro" id="IPR000531">
    <property type="entry name" value="Beta-barrel_TonB"/>
</dbReference>
<evidence type="ECO:0000256" key="5">
    <source>
        <dbReference type="ARBA" id="ARBA00022692"/>
    </source>
</evidence>
<dbReference type="Proteomes" id="UP000679352">
    <property type="component" value="Plasmid p5"/>
</dbReference>
<dbReference type="PROSITE" id="PS52016">
    <property type="entry name" value="TONB_DEPENDENT_REC_3"/>
    <property type="match status" value="1"/>
</dbReference>
<dbReference type="InterPro" id="IPR037066">
    <property type="entry name" value="Plug_dom_sf"/>
</dbReference>
<reference evidence="14" key="1">
    <citation type="submission" date="2021-06" db="EMBL/GenBank/DDBJ databases">
        <authorList>
            <person name="Lee C.-S."/>
            <person name="Jin L."/>
        </authorList>
    </citation>
    <scope>NUCLEOTIDE SEQUENCE</scope>
    <source>
        <strain evidence="14">Con5</strain>
        <plasmid evidence="14">p5</plasmid>
    </source>
</reference>
<evidence type="ECO:0000256" key="10">
    <source>
        <dbReference type="RuleBase" id="RU003357"/>
    </source>
</evidence>
<name>A0A975S4L4_9RHOB</name>
<dbReference type="Pfam" id="PF07715">
    <property type="entry name" value="Plug"/>
    <property type="match status" value="1"/>
</dbReference>
<feature type="region of interest" description="Disordered" evidence="11">
    <location>
        <begin position="58"/>
        <end position="80"/>
    </location>
</feature>
<dbReference type="KEGG" id="gfu:KM031_21750"/>
<dbReference type="GO" id="GO:0044718">
    <property type="term" value="P:siderophore transmembrane transport"/>
    <property type="evidence" value="ECO:0007669"/>
    <property type="project" value="TreeGrafter"/>
</dbReference>
<keyword evidence="14" id="KW-0614">Plasmid</keyword>
<dbReference type="AlphaFoldDB" id="A0A975S4L4"/>
<keyword evidence="6 10" id="KW-0798">TonB box</keyword>
<feature type="domain" description="TonB-dependent receptor plug" evidence="13">
    <location>
        <begin position="78"/>
        <end position="159"/>
    </location>
</feature>
<evidence type="ECO:0000256" key="4">
    <source>
        <dbReference type="ARBA" id="ARBA00022452"/>
    </source>
</evidence>
<comment type="subcellular location">
    <subcellularLocation>
        <location evidence="1 9">Cell outer membrane</location>
        <topology evidence="1 9">Multi-pass membrane protein</topology>
    </subcellularLocation>
</comment>
<proteinExistence type="inferred from homology"/>
<evidence type="ECO:0000256" key="9">
    <source>
        <dbReference type="PROSITE-ProRule" id="PRU01360"/>
    </source>
</evidence>
<dbReference type="RefSeq" id="WP_215506994.1">
    <property type="nucleotide sequence ID" value="NZ_CP076366.1"/>
</dbReference>
<keyword evidence="15" id="KW-1185">Reference proteome</keyword>
<dbReference type="InterPro" id="IPR012910">
    <property type="entry name" value="Plug_dom"/>
</dbReference>
<organism evidence="14 15">
    <name type="scientific">Gemmobacter fulvus</name>
    <dbReference type="NCBI Taxonomy" id="2840474"/>
    <lineage>
        <taxon>Bacteria</taxon>
        <taxon>Pseudomonadati</taxon>
        <taxon>Pseudomonadota</taxon>
        <taxon>Alphaproteobacteria</taxon>
        <taxon>Rhodobacterales</taxon>
        <taxon>Paracoccaceae</taxon>
        <taxon>Gemmobacter</taxon>
    </lineage>
</organism>
<evidence type="ECO:0000256" key="8">
    <source>
        <dbReference type="ARBA" id="ARBA00023237"/>
    </source>
</evidence>
<dbReference type="GO" id="GO:0009279">
    <property type="term" value="C:cell outer membrane"/>
    <property type="evidence" value="ECO:0007669"/>
    <property type="project" value="UniProtKB-SubCell"/>
</dbReference>
<dbReference type="InterPro" id="IPR011276">
    <property type="entry name" value="TonB_haem/Hb_rcpt"/>
</dbReference>
<dbReference type="Gene3D" id="2.170.130.10">
    <property type="entry name" value="TonB-dependent receptor, plug domain"/>
    <property type="match status" value="1"/>
</dbReference>
<feature type="domain" description="TonB-dependent receptor-like beta-barrel" evidence="12">
    <location>
        <begin position="233"/>
        <end position="639"/>
    </location>
</feature>
<evidence type="ECO:0000259" key="12">
    <source>
        <dbReference type="Pfam" id="PF00593"/>
    </source>
</evidence>
<dbReference type="EMBL" id="CP076366">
    <property type="protein sequence ID" value="QWK93188.1"/>
    <property type="molecule type" value="Genomic_DNA"/>
</dbReference>
<evidence type="ECO:0000256" key="6">
    <source>
        <dbReference type="ARBA" id="ARBA00023077"/>
    </source>
</evidence>
<gene>
    <name evidence="14" type="ORF">KM031_21750</name>
</gene>
<evidence type="ECO:0000313" key="15">
    <source>
        <dbReference type="Proteomes" id="UP000679352"/>
    </source>
</evidence>
<dbReference type="GO" id="GO:0015232">
    <property type="term" value="F:heme transmembrane transporter activity"/>
    <property type="evidence" value="ECO:0007669"/>
    <property type="project" value="InterPro"/>
</dbReference>
<keyword evidence="8 9" id="KW-0998">Cell outer membrane</keyword>
<keyword evidence="4 9" id="KW-1134">Transmembrane beta strand</keyword>
<evidence type="ECO:0000259" key="13">
    <source>
        <dbReference type="Pfam" id="PF07715"/>
    </source>
</evidence>